<dbReference type="AlphaFoldDB" id="A0A0F9FV11"/>
<accession>A0A0F9FV11</accession>
<dbReference type="EMBL" id="LAZR01028897">
    <property type="protein sequence ID" value="KKL61180.1"/>
    <property type="molecule type" value="Genomic_DNA"/>
</dbReference>
<evidence type="ECO:0000313" key="1">
    <source>
        <dbReference type="EMBL" id="KKL61180.1"/>
    </source>
</evidence>
<feature type="non-terminal residue" evidence="1">
    <location>
        <position position="289"/>
    </location>
</feature>
<protein>
    <submittedName>
        <fullName evidence="1">Uncharacterized protein</fullName>
    </submittedName>
</protein>
<gene>
    <name evidence="1" type="ORF">LCGC14_2197920</name>
</gene>
<reference evidence="1" key="1">
    <citation type="journal article" date="2015" name="Nature">
        <title>Complex archaea that bridge the gap between prokaryotes and eukaryotes.</title>
        <authorList>
            <person name="Spang A."/>
            <person name="Saw J.H."/>
            <person name="Jorgensen S.L."/>
            <person name="Zaremba-Niedzwiedzka K."/>
            <person name="Martijn J."/>
            <person name="Lind A.E."/>
            <person name="van Eijk R."/>
            <person name="Schleper C."/>
            <person name="Guy L."/>
            <person name="Ettema T.J."/>
        </authorList>
    </citation>
    <scope>NUCLEOTIDE SEQUENCE</scope>
</reference>
<proteinExistence type="predicted"/>
<name>A0A0F9FV11_9ZZZZ</name>
<organism evidence="1">
    <name type="scientific">marine sediment metagenome</name>
    <dbReference type="NCBI Taxonomy" id="412755"/>
    <lineage>
        <taxon>unclassified sequences</taxon>
        <taxon>metagenomes</taxon>
        <taxon>ecological metagenomes</taxon>
    </lineage>
</organism>
<comment type="caution">
    <text evidence="1">The sequence shown here is derived from an EMBL/GenBank/DDBJ whole genome shotgun (WGS) entry which is preliminary data.</text>
</comment>
<sequence length="289" mass="32575">MATPLLDQLRSQYPWLQVIGLDQFVVDAIRNGALVDEVLGKVRQTTQYKARFPGLVKADGTRRFSNEAEYLREEQAYRQVLIDFGAFDPDQDSAYDYLSFMDQGITSEQLKTRFQVYRSLERGSTELRDAFYVYAGMQVSVDDLYQAVVSPEFRQQMVSTYDETVAKQDLDYETYITRATERGLERVVETLRNMQTLGLVTGSAVSQMMSIDPNFAREMMGALFQSTGAATGTMSVDELLSSFDYALIGSAAQQSGFVLPTKERLEEFRSAGVDRARALRGYSQAALLE</sequence>